<evidence type="ECO:0000313" key="1">
    <source>
        <dbReference type="EMBL" id="JAE32022.1"/>
    </source>
</evidence>
<dbReference type="EMBL" id="GBRH01165874">
    <property type="protein sequence ID" value="JAE32022.1"/>
    <property type="molecule type" value="Transcribed_RNA"/>
</dbReference>
<sequence length="69" mass="7973">MTGIAEGLRSVQHQYLYQENSTTVNPVASKFQEQKNKIRTTSAKIYAEFTHQEHTRERKSSAKVPKNLH</sequence>
<reference evidence="1" key="2">
    <citation type="journal article" date="2015" name="Data Brief">
        <title>Shoot transcriptome of the giant reed, Arundo donax.</title>
        <authorList>
            <person name="Barrero R.A."/>
            <person name="Guerrero F.D."/>
            <person name="Moolhuijzen P."/>
            <person name="Goolsby J.A."/>
            <person name="Tidwell J."/>
            <person name="Bellgard S.E."/>
            <person name="Bellgard M.I."/>
        </authorList>
    </citation>
    <scope>NUCLEOTIDE SEQUENCE</scope>
    <source>
        <tissue evidence="1">Shoot tissue taken approximately 20 cm above the soil surface</tissue>
    </source>
</reference>
<protein>
    <submittedName>
        <fullName evidence="1">Uncharacterized protein</fullName>
    </submittedName>
</protein>
<accession>A0A0A9H5I2</accession>
<reference evidence="1" key="1">
    <citation type="submission" date="2014-09" db="EMBL/GenBank/DDBJ databases">
        <authorList>
            <person name="Magalhaes I.L.F."/>
            <person name="Oliveira U."/>
            <person name="Santos F.R."/>
            <person name="Vidigal T.H.D.A."/>
            <person name="Brescovit A.D."/>
            <person name="Santos A.J."/>
        </authorList>
    </citation>
    <scope>NUCLEOTIDE SEQUENCE</scope>
    <source>
        <tissue evidence="1">Shoot tissue taken approximately 20 cm above the soil surface</tissue>
    </source>
</reference>
<organism evidence="1">
    <name type="scientific">Arundo donax</name>
    <name type="common">Giant reed</name>
    <name type="synonym">Donax arundinaceus</name>
    <dbReference type="NCBI Taxonomy" id="35708"/>
    <lineage>
        <taxon>Eukaryota</taxon>
        <taxon>Viridiplantae</taxon>
        <taxon>Streptophyta</taxon>
        <taxon>Embryophyta</taxon>
        <taxon>Tracheophyta</taxon>
        <taxon>Spermatophyta</taxon>
        <taxon>Magnoliopsida</taxon>
        <taxon>Liliopsida</taxon>
        <taxon>Poales</taxon>
        <taxon>Poaceae</taxon>
        <taxon>PACMAD clade</taxon>
        <taxon>Arundinoideae</taxon>
        <taxon>Arundineae</taxon>
        <taxon>Arundo</taxon>
    </lineage>
</organism>
<dbReference type="AlphaFoldDB" id="A0A0A9H5I2"/>
<proteinExistence type="predicted"/>
<name>A0A0A9H5I2_ARUDO</name>